<dbReference type="RefSeq" id="WP_254034260.1">
    <property type="nucleotide sequence ID" value="NZ_LR882950.1"/>
</dbReference>
<dbReference type="Gene3D" id="3.40.50.1010">
    <property type="entry name" value="5'-nuclease"/>
    <property type="match status" value="1"/>
</dbReference>
<evidence type="ECO:0000313" key="2">
    <source>
        <dbReference type="EMBL" id="CUM61962.1"/>
    </source>
</evidence>
<dbReference type="AlphaFoldDB" id="A0A1J1JKJ6"/>
<dbReference type="SUPFAM" id="SSF88723">
    <property type="entry name" value="PIN domain-like"/>
    <property type="match status" value="1"/>
</dbReference>
<gene>
    <name evidence="2" type="ORF">PLAM_3996</name>
</gene>
<dbReference type="InterPro" id="IPR002716">
    <property type="entry name" value="PIN_dom"/>
</dbReference>
<dbReference type="Pfam" id="PF01850">
    <property type="entry name" value="PIN"/>
    <property type="match status" value="1"/>
</dbReference>
<feature type="domain" description="PIN" evidence="1">
    <location>
        <begin position="4"/>
        <end position="131"/>
    </location>
</feature>
<dbReference type="PANTHER" id="PTHR42188">
    <property type="entry name" value="23S RRNA-SPECIFIC ENDONUCLEASE VAPC20"/>
    <property type="match status" value="1"/>
</dbReference>
<dbReference type="GO" id="GO:0016075">
    <property type="term" value="P:rRNA catabolic process"/>
    <property type="evidence" value="ECO:0007669"/>
    <property type="project" value="TreeGrafter"/>
</dbReference>
<dbReference type="PANTHER" id="PTHR42188:SF1">
    <property type="entry name" value="23S RRNA-SPECIFIC ENDONUCLEASE VAPC20"/>
    <property type="match status" value="1"/>
</dbReference>
<reference evidence="2" key="1">
    <citation type="submission" date="2015-09" db="EMBL/GenBank/DDBJ databases">
        <authorList>
            <person name="Jackson K.R."/>
            <person name="Lunt B.L."/>
            <person name="Fisher J.N.B."/>
            <person name="Gardner A.V."/>
            <person name="Bailey M.E."/>
            <person name="Deus L.M."/>
            <person name="Earl A.S."/>
            <person name="Gibby P.D."/>
            <person name="Hartmann K.A."/>
            <person name="Liu J.E."/>
            <person name="Manci A.M."/>
            <person name="Nielsen D.A."/>
            <person name="Solomon M.B."/>
            <person name="Breakwell D.P."/>
            <person name="Burnett S.H."/>
            <person name="Grose J.H."/>
        </authorList>
    </citation>
    <scope>NUCLEOTIDE SEQUENCE</scope>
    <source>
        <strain evidence="2">7805</strain>
    </source>
</reference>
<proteinExistence type="predicted"/>
<accession>A0A1J1JKJ6</accession>
<dbReference type="InterPro" id="IPR029060">
    <property type="entry name" value="PIN-like_dom_sf"/>
</dbReference>
<organism evidence="2">
    <name type="scientific">Planktothrix agardhii</name>
    <name type="common">Oscillatoria agardhii</name>
    <dbReference type="NCBI Taxonomy" id="1160"/>
    <lineage>
        <taxon>Bacteria</taxon>
        <taxon>Bacillati</taxon>
        <taxon>Cyanobacteriota</taxon>
        <taxon>Cyanophyceae</taxon>
        <taxon>Oscillatoriophycideae</taxon>
        <taxon>Oscillatoriales</taxon>
        <taxon>Microcoleaceae</taxon>
        <taxon>Planktothrix</taxon>
    </lineage>
</organism>
<protein>
    <recommendedName>
        <fullName evidence="1">PIN domain-containing protein</fullName>
    </recommendedName>
</protein>
<evidence type="ECO:0000259" key="1">
    <source>
        <dbReference type="Pfam" id="PF01850"/>
    </source>
</evidence>
<dbReference type="InterPro" id="IPR039018">
    <property type="entry name" value="VapC20-like"/>
</dbReference>
<sequence length="136" mass="15973">MKKVFVDTAAWLALINDKDYFHNSAVRIRKELKSQGYYFVTSDFVFLEVADALNNPKFRKNAIMFINRFKTLSDLLVIPVSDTLFQLGWQLYCQRLDKDWGLTDCISFVIMQRENITEAFTTDKHFEQAGFIRLLT</sequence>
<name>A0A1J1JKJ6_PLAAG</name>
<dbReference type="GO" id="GO:0004521">
    <property type="term" value="F:RNA endonuclease activity"/>
    <property type="evidence" value="ECO:0007669"/>
    <property type="project" value="InterPro"/>
</dbReference>
<dbReference type="EMBL" id="LO018304">
    <property type="protein sequence ID" value="CUM61962.1"/>
    <property type="molecule type" value="Genomic_DNA"/>
</dbReference>